<dbReference type="InterPro" id="IPR016134">
    <property type="entry name" value="Dockerin_dom"/>
</dbReference>
<evidence type="ECO:0000256" key="6">
    <source>
        <dbReference type="ARBA" id="ARBA00023277"/>
    </source>
</evidence>
<evidence type="ECO:0000256" key="5">
    <source>
        <dbReference type="ARBA" id="ARBA00022801"/>
    </source>
</evidence>
<dbReference type="Proteomes" id="UP001519344">
    <property type="component" value="Unassembled WGS sequence"/>
</dbReference>
<dbReference type="InterPro" id="IPR002048">
    <property type="entry name" value="EF_hand_dom"/>
</dbReference>
<dbReference type="InterPro" id="IPR002102">
    <property type="entry name" value="Cohesin_dom"/>
</dbReference>
<dbReference type="EMBL" id="JAGGKV010000011">
    <property type="protein sequence ID" value="MBP1965034.1"/>
    <property type="molecule type" value="Genomic_DNA"/>
</dbReference>
<evidence type="ECO:0000256" key="8">
    <source>
        <dbReference type="ARBA" id="ARBA00023326"/>
    </source>
</evidence>
<dbReference type="Pfam" id="PF00404">
    <property type="entry name" value="Dockerin_1"/>
    <property type="match status" value="1"/>
</dbReference>
<keyword evidence="8 9" id="KW-0624">Polysaccharide degradation</keyword>
<comment type="pathway">
    <text evidence="2">Glycan degradation; xylan degradation.</text>
</comment>
<dbReference type="GO" id="GO:0031176">
    <property type="term" value="F:endo-1,4-beta-xylanase activity"/>
    <property type="evidence" value="ECO:0007669"/>
    <property type="project" value="UniProtKB-EC"/>
</dbReference>
<feature type="domain" description="Dockerin" evidence="13">
    <location>
        <begin position="664"/>
        <end position="728"/>
    </location>
</feature>
<keyword evidence="10" id="KW-0732">Signal</keyword>
<feature type="domain" description="GH10" evidence="12">
    <location>
        <begin position="192"/>
        <end position="525"/>
    </location>
</feature>
<dbReference type="SMART" id="SM00633">
    <property type="entry name" value="Glyco_10"/>
    <property type="match status" value="1"/>
</dbReference>
<comment type="similarity">
    <text evidence="9">Belongs to the glycosyl hydrolase 10 (cellulase F) family.</text>
</comment>
<evidence type="ECO:0000259" key="11">
    <source>
        <dbReference type="PROSITE" id="PS50222"/>
    </source>
</evidence>
<dbReference type="InterPro" id="IPR001000">
    <property type="entry name" value="GH10_dom"/>
</dbReference>
<accession>A0ABS4I4H3</accession>
<dbReference type="InterPro" id="IPR008965">
    <property type="entry name" value="CBM2/CBM3_carb-bd_dom_sf"/>
</dbReference>
<keyword evidence="15" id="KW-1185">Reference proteome</keyword>
<evidence type="ECO:0000256" key="10">
    <source>
        <dbReference type="SAM" id="SignalP"/>
    </source>
</evidence>
<dbReference type="EC" id="3.2.1.8" evidence="9"/>
<comment type="catalytic activity">
    <reaction evidence="1 9">
        <text>Endohydrolysis of (1-&gt;4)-beta-D-xylosidic linkages in xylans.</text>
        <dbReference type="EC" id="3.2.1.8"/>
    </reaction>
</comment>
<dbReference type="PANTHER" id="PTHR31490">
    <property type="entry name" value="GLYCOSYL HYDROLASE"/>
    <property type="match status" value="1"/>
</dbReference>
<reference evidence="14 15" key="1">
    <citation type="submission" date="2021-03" db="EMBL/GenBank/DDBJ databases">
        <title>Genomic Encyclopedia of Type Strains, Phase IV (KMG-IV): sequencing the most valuable type-strain genomes for metagenomic binning, comparative biology and taxonomic classification.</title>
        <authorList>
            <person name="Goeker M."/>
        </authorList>
    </citation>
    <scope>NUCLEOTIDE SEQUENCE [LARGE SCALE GENOMIC DNA]</scope>
    <source>
        <strain evidence="14 15">DSM 24950</strain>
    </source>
</reference>
<dbReference type="Gene3D" id="2.60.40.680">
    <property type="match status" value="1"/>
</dbReference>
<name>A0ABS4I4H3_9BACL</name>
<dbReference type="Pfam" id="PF00963">
    <property type="entry name" value="Cohesin"/>
    <property type="match status" value="1"/>
</dbReference>
<dbReference type="SUPFAM" id="SSF63446">
    <property type="entry name" value="Type I dockerin domain"/>
    <property type="match status" value="1"/>
</dbReference>
<dbReference type="InterPro" id="IPR036439">
    <property type="entry name" value="Dockerin_dom_sf"/>
</dbReference>
<dbReference type="InterPro" id="IPR003305">
    <property type="entry name" value="CenC_carb-bd"/>
</dbReference>
<dbReference type="InterPro" id="IPR017853">
    <property type="entry name" value="GH"/>
</dbReference>
<evidence type="ECO:0000256" key="9">
    <source>
        <dbReference type="RuleBase" id="RU361174"/>
    </source>
</evidence>
<evidence type="ECO:0000256" key="3">
    <source>
        <dbReference type="ARBA" id="ARBA00022651"/>
    </source>
</evidence>
<dbReference type="PROSITE" id="PS51760">
    <property type="entry name" value="GH10_2"/>
    <property type="match status" value="1"/>
</dbReference>
<keyword evidence="3" id="KW-0858">Xylan degradation</keyword>
<dbReference type="PROSITE" id="PS00018">
    <property type="entry name" value="EF_HAND_1"/>
    <property type="match status" value="1"/>
</dbReference>
<dbReference type="InterPro" id="IPR044846">
    <property type="entry name" value="GH10"/>
</dbReference>
<dbReference type="CDD" id="cd08547">
    <property type="entry name" value="Type_II_cohesin"/>
    <property type="match status" value="1"/>
</dbReference>
<feature type="domain" description="EF-hand" evidence="11">
    <location>
        <begin position="693"/>
        <end position="728"/>
    </location>
</feature>
<keyword evidence="7 9" id="KW-0326">Glycosidase</keyword>
<dbReference type="Gene3D" id="2.60.120.260">
    <property type="entry name" value="Galactose-binding domain-like"/>
    <property type="match status" value="1"/>
</dbReference>
<organism evidence="14 15">
    <name type="scientific">Paenibacillus aceris</name>
    <dbReference type="NCBI Taxonomy" id="869555"/>
    <lineage>
        <taxon>Bacteria</taxon>
        <taxon>Bacillati</taxon>
        <taxon>Bacillota</taxon>
        <taxon>Bacilli</taxon>
        <taxon>Bacillales</taxon>
        <taxon>Paenibacillaceae</taxon>
        <taxon>Paenibacillus</taxon>
    </lineage>
</organism>
<sequence>MWVKLKIGLFMLLAAVFFIPQAWITPNAQAAAAVGDIVISSSFDTATDGWLKRGSETIVQSISTAQSGAGSLKVTGRTAAWNGPGIYLDSLQKGAAYQFSVYAKLLENTSGSAAIKLTMHQEGLPAGDNQEYKVISTQSVTAGEWVMIQGNMTLDPRAARYQLYVESDSATLSYYIDTFSAKLVSLVRPSLQTDIPSLYKVLEKDFILGAEVQPIDLQGDSGKLLKQHFNSIVAGNQMKPESIQPMEGVFNWGPADEIANFARENNLYMRGHTLVWHQQVPKWFFQDKQGKDLTPSPESKQLVLERLEIHIRTLMNRYKDVVDAWDVVNEVIDPSTNDGMRHSEWYQLTGTDYIDTAFRVAHEVDPNAALFINDYNTESDPKKRQILYDFVKAETAKGVPISGVGHQMHISISYPSIQSVRDTFNLFADLGVKQEVTELDMSVYNGSNQNYNPAPDNVLIQQGERYKELFDMFRSMKDKLSRITFWGMSDDTTWLSGRNGHTLDYPLPFDSQYQAKPAYWGMVDSSHAWPDLEAGLHGPSSVMNGQRFDVTYDLNEESGNVNAQDVTISYDPQQLEFVSADELNDDWRILATSTAISGKIRILAAKIAAVHEVGGDQFKLNWKAKASTSAYISTMELTNITVAGSDGAESNVEGSGYSVQITVNEQTPGDLNNDHRFSIGDLAIVSSYYGKKSSDPNWIEVYMKADMNNDGTVDVVDLAVVARLILQN</sequence>
<dbReference type="SUPFAM" id="SSF49785">
    <property type="entry name" value="Galactose-binding domain-like"/>
    <property type="match status" value="1"/>
</dbReference>
<dbReference type="SUPFAM" id="SSF49384">
    <property type="entry name" value="Carbohydrate-binding domain"/>
    <property type="match status" value="1"/>
</dbReference>
<evidence type="ECO:0000256" key="1">
    <source>
        <dbReference type="ARBA" id="ARBA00000681"/>
    </source>
</evidence>
<dbReference type="PANTHER" id="PTHR31490:SF90">
    <property type="entry name" value="ENDO-1,4-BETA-XYLANASE A"/>
    <property type="match status" value="1"/>
</dbReference>
<protein>
    <recommendedName>
        <fullName evidence="9">Beta-xylanase</fullName>
        <ecNumber evidence="9">3.2.1.8</ecNumber>
    </recommendedName>
</protein>
<evidence type="ECO:0000259" key="12">
    <source>
        <dbReference type="PROSITE" id="PS51760"/>
    </source>
</evidence>
<evidence type="ECO:0000256" key="2">
    <source>
        <dbReference type="ARBA" id="ARBA00004851"/>
    </source>
</evidence>
<evidence type="ECO:0000313" key="14">
    <source>
        <dbReference type="EMBL" id="MBP1965034.1"/>
    </source>
</evidence>
<dbReference type="RefSeq" id="WP_167057468.1">
    <property type="nucleotide sequence ID" value="NZ_JAAOZR010000015.1"/>
</dbReference>
<evidence type="ECO:0000259" key="13">
    <source>
        <dbReference type="PROSITE" id="PS51766"/>
    </source>
</evidence>
<dbReference type="Gene3D" id="1.10.1330.10">
    <property type="entry name" value="Dockerin domain"/>
    <property type="match status" value="1"/>
</dbReference>
<feature type="chain" id="PRO_5047368737" description="Beta-xylanase" evidence="10">
    <location>
        <begin position="23"/>
        <end position="728"/>
    </location>
</feature>
<dbReference type="PROSITE" id="PS50222">
    <property type="entry name" value="EF_HAND_2"/>
    <property type="match status" value="1"/>
</dbReference>
<feature type="signal peptide" evidence="10">
    <location>
        <begin position="1"/>
        <end position="22"/>
    </location>
</feature>
<proteinExistence type="inferred from homology"/>
<dbReference type="PROSITE" id="PS51766">
    <property type="entry name" value="DOCKERIN"/>
    <property type="match status" value="1"/>
</dbReference>
<keyword evidence="6 9" id="KW-0119">Carbohydrate metabolism</keyword>
<evidence type="ECO:0000313" key="15">
    <source>
        <dbReference type="Proteomes" id="UP001519344"/>
    </source>
</evidence>
<dbReference type="Pfam" id="PF02018">
    <property type="entry name" value="CBM_4_9"/>
    <property type="match status" value="1"/>
</dbReference>
<keyword evidence="4" id="KW-0677">Repeat</keyword>
<dbReference type="InterPro" id="IPR018247">
    <property type="entry name" value="EF_Hand_1_Ca_BS"/>
</dbReference>
<dbReference type="SUPFAM" id="SSF51445">
    <property type="entry name" value="(Trans)glycosidases"/>
    <property type="match status" value="1"/>
</dbReference>
<dbReference type="Pfam" id="PF00331">
    <property type="entry name" value="Glyco_hydro_10"/>
    <property type="match status" value="1"/>
</dbReference>
<dbReference type="InterPro" id="IPR002105">
    <property type="entry name" value="Dockerin_1_rpt"/>
</dbReference>
<gene>
    <name evidence="14" type="ORF">J2Z65_004267</name>
</gene>
<comment type="caution">
    <text evidence="14">The sequence shown here is derived from an EMBL/GenBank/DDBJ whole genome shotgun (WGS) entry which is preliminary data.</text>
</comment>
<dbReference type="Gene3D" id="3.20.20.80">
    <property type="entry name" value="Glycosidases"/>
    <property type="match status" value="1"/>
</dbReference>
<evidence type="ECO:0000256" key="7">
    <source>
        <dbReference type="ARBA" id="ARBA00023295"/>
    </source>
</evidence>
<keyword evidence="5 9" id="KW-0378">Hydrolase</keyword>
<dbReference type="PRINTS" id="PR00134">
    <property type="entry name" value="GLHYDRLASE10"/>
</dbReference>
<evidence type="ECO:0000256" key="4">
    <source>
        <dbReference type="ARBA" id="ARBA00022737"/>
    </source>
</evidence>
<dbReference type="InterPro" id="IPR008979">
    <property type="entry name" value="Galactose-bd-like_sf"/>
</dbReference>